<evidence type="ECO:0000256" key="3">
    <source>
        <dbReference type="SAM" id="SignalP"/>
    </source>
</evidence>
<evidence type="ECO:0000256" key="2">
    <source>
        <dbReference type="SAM" id="Phobius"/>
    </source>
</evidence>
<feature type="compositionally biased region" description="Acidic residues" evidence="1">
    <location>
        <begin position="44"/>
        <end position="57"/>
    </location>
</feature>
<protein>
    <recommendedName>
        <fullName evidence="6">Conjugal transfer protein TrbL</fullName>
    </recommendedName>
</protein>
<evidence type="ECO:0000313" key="4">
    <source>
        <dbReference type="EMBL" id="MFD1363118.1"/>
    </source>
</evidence>
<keyword evidence="5" id="KW-1185">Reference proteome</keyword>
<proteinExistence type="predicted"/>
<evidence type="ECO:0008006" key="6">
    <source>
        <dbReference type="Google" id="ProtNLM"/>
    </source>
</evidence>
<feature type="transmembrane region" description="Helical" evidence="2">
    <location>
        <begin position="332"/>
        <end position="354"/>
    </location>
</feature>
<comment type="caution">
    <text evidence="4">The sequence shown here is derived from an EMBL/GenBank/DDBJ whole genome shotgun (WGS) entry which is preliminary data.</text>
</comment>
<dbReference type="EMBL" id="JBHTNH010000029">
    <property type="protein sequence ID" value="MFD1363118.1"/>
    <property type="molecule type" value="Genomic_DNA"/>
</dbReference>
<keyword evidence="3" id="KW-0732">Signal</keyword>
<dbReference type="Proteomes" id="UP001597178">
    <property type="component" value="Unassembled WGS sequence"/>
</dbReference>
<feature type="transmembrane region" description="Helical" evidence="2">
    <location>
        <begin position="129"/>
        <end position="148"/>
    </location>
</feature>
<keyword evidence="2" id="KW-0472">Membrane</keyword>
<keyword evidence="2" id="KW-1133">Transmembrane helix</keyword>
<feature type="transmembrane region" description="Helical" evidence="2">
    <location>
        <begin position="228"/>
        <end position="247"/>
    </location>
</feature>
<feature type="signal peptide" evidence="3">
    <location>
        <begin position="1"/>
        <end position="25"/>
    </location>
</feature>
<name>A0ABW3ZZ09_9BACI</name>
<gene>
    <name evidence="4" type="ORF">ACFQ4A_15825</name>
</gene>
<accession>A0ABW3ZZ09</accession>
<keyword evidence="2" id="KW-0812">Transmembrane</keyword>
<evidence type="ECO:0000256" key="1">
    <source>
        <dbReference type="SAM" id="MobiDB-lite"/>
    </source>
</evidence>
<feature type="transmembrane region" description="Helical" evidence="2">
    <location>
        <begin position="374"/>
        <end position="396"/>
    </location>
</feature>
<feature type="region of interest" description="Disordered" evidence="1">
    <location>
        <begin position="32"/>
        <end position="57"/>
    </location>
</feature>
<reference evidence="5" key="1">
    <citation type="journal article" date="2019" name="Int. J. Syst. Evol. Microbiol.">
        <title>The Global Catalogue of Microorganisms (GCM) 10K type strain sequencing project: providing services to taxonomists for standard genome sequencing and annotation.</title>
        <authorList>
            <consortium name="The Broad Institute Genomics Platform"/>
            <consortium name="The Broad Institute Genome Sequencing Center for Infectious Disease"/>
            <person name="Wu L."/>
            <person name="Ma J."/>
        </authorList>
    </citation>
    <scope>NUCLEOTIDE SEQUENCE [LARGE SCALE GENOMIC DNA]</scope>
    <source>
        <strain evidence="5">CCUG 54822</strain>
    </source>
</reference>
<organism evidence="4 5">
    <name type="scientific">Lentibacillus salinarum</name>
    <dbReference type="NCBI Taxonomy" id="446820"/>
    <lineage>
        <taxon>Bacteria</taxon>
        <taxon>Bacillati</taxon>
        <taxon>Bacillota</taxon>
        <taxon>Bacilli</taxon>
        <taxon>Bacillales</taxon>
        <taxon>Bacillaceae</taxon>
        <taxon>Lentibacillus</taxon>
    </lineage>
</organism>
<feature type="transmembrane region" description="Helical" evidence="2">
    <location>
        <begin position="254"/>
        <end position="271"/>
    </location>
</feature>
<sequence>MKRFLLALMAVLTMFVALTPSVTMASTGFESVPDDHEGYVPDTNPEEPPEDEHPAEDDNGMVTGIIINLVATVIDAFAEVIEWTFAGTELQYVIFGSVNPLTGGEYTSSSVGNIFSAAEWNFAVNPLRIAFSFAGWLLFAVMIAHYGLKLMKESTNPIERTHLLEDIYGWIGGAAMLVFMYIAVFIIFNLNYAIVDGLNTLVSDNEVFGDVFSVLDQSWDDKSLTTNAIGDAILHLGLAIMTLVLLIQYIFRKFIIGFLVVISPLAAVAYARDKNGQAFKTWLSELLSQTFIQSAHAVVIVLYLAFVNAASNGTSIFNTDNLDIVGNSMQSIVDPVLSFLIAIGGVVAVGALTYNGLRLSMSSGNPRARFHAIRGIRTSLVGCLICIGSVLIVDILRGFMF</sequence>
<evidence type="ECO:0000313" key="5">
    <source>
        <dbReference type="Proteomes" id="UP001597178"/>
    </source>
</evidence>
<dbReference type="RefSeq" id="WP_382402322.1">
    <property type="nucleotide sequence ID" value="NZ_JBHTNH010000029.1"/>
</dbReference>
<feature type="chain" id="PRO_5046833307" description="Conjugal transfer protein TrbL" evidence="3">
    <location>
        <begin position="26"/>
        <end position="401"/>
    </location>
</feature>
<feature type="transmembrane region" description="Helical" evidence="2">
    <location>
        <begin position="168"/>
        <end position="194"/>
    </location>
</feature>